<dbReference type="Proteomes" id="UP001176961">
    <property type="component" value="Unassembled WGS sequence"/>
</dbReference>
<feature type="domain" description="VWFA" evidence="2">
    <location>
        <begin position="40"/>
        <end position="204"/>
    </location>
</feature>
<dbReference type="SUPFAM" id="SSF56436">
    <property type="entry name" value="C-type lectin-like"/>
    <property type="match status" value="1"/>
</dbReference>
<dbReference type="SMART" id="SM00034">
    <property type="entry name" value="CLECT"/>
    <property type="match status" value="1"/>
</dbReference>
<name>A0AA36MCR1_CYLNA</name>
<dbReference type="PANTHER" id="PTHR31024:SF13">
    <property type="entry name" value="C-TYPE LECTIN DOMAIN-CONTAINING PROTEIN 160"/>
    <property type="match status" value="1"/>
</dbReference>
<feature type="chain" id="PRO_5041316942" description="VWFA domain-containing protein" evidence="1">
    <location>
        <begin position="22"/>
        <end position="361"/>
    </location>
</feature>
<gene>
    <name evidence="3" type="ORF">CYNAS_LOCUS16730</name>
</gene>
<dbReference type="Pfam" id="PF00092">
    <property type="entry name" value="VWA"/>
    <property type="match status" value="1"/>
</dbReference>
<dbReference type="AlphaFoldDB" id="A0AA36MCR1"/>
<evidence type="ECO:0000256" key="1">
    <source>
        <dbReference type="SAM" id="SignalP"/>
    </source>
</evidence>
<dbReference type="InterPro" id="IPR001304">
    <property type="entry name" value="C-type_lectin-like"/>
</dbReference>
<evidence type="ECO:0000259" key="2">
    <source>
        <dbReference type="PROSITE" id="PS50234"/>
    </source>
</evidence>
<dbReference type="Gene3D" id="3.40.50.410">
    <property type="entry name" value="von Willebrand factor, type A domain"/>
    <property type="match status" value="1"/>
</dbReference>
<organism evidence="3 4">
    <name type="scientific">Cylicocyclus nassatus</name>
    <name type="common">Nematode worm</name>
    <dbReference type="NCBI Taxonomy" id="53992"/>
    <lineage>
        <taxon>Eukaryota</taxon>
        <taxon>Metazoa</taxon>
        <taxon>Ecdysozoa</taxon>
        <taxon>Nematoda</taxon>
        <taxon>Chromadorea</taxon>
        <taxon>Rhabditida</taxon>
        <taxon>Rhabditina</taxon>
        <taxon>Rhabditomorpha</taxon>
        <taxon>Strongyloidea</taxon>
        <taxon>Strongylidae</taxon>
        <taxon>Cylicocyclus</taxon>
    </lineage>
</organism>
<dbReference type="InterPro" id="IPR036465">
    <property type="entry name" value="vWFA_dom_sf"/>
</dbReference>
<keyword evidence="4" id="KW-1185">Reference proteome</keyword>
<dbReference type="PROSITE" id="PS50234">
    <property type="entry name" value="VWFA"/>
    <property type="match status" value="1"/>
</dbReference>
<dbReference type="PANTHER" id="PTHR31024">
    <property type="entry name" value="C-TYPE LECTIN"/>
    <property type="match status" value="1"/>
</dbReference>
<protein>
    <recommendedName>
        <fullName evidence="2">VWFA domain-containing protein</fullName>
    </recommendedName>
</protein>
<accession>A0AA36MCR1</accession>
<keyword evidence="1" id="KW-0732">Signal</keyword>
<feature type="signal peptide" evidence="1">
    <location>
        <begin position="1"/>
        <end position="21"/>
    </location>
</feature>
<dbReference type="SUPFAM" id="SSF53300">
    <property type="entry name" value="vWA-like"/>
    <property type="match status" value="1"/>
</dbReference>
<dbReference type="SMART" id="SM00327">
    <property type="entry name" value="VWA"/>
    <property type="match status" value="1"/>
</dbReference>
<sequence length="361" mass="40402">MEISWSIAILLGQLLFNSVNSKRYHYERECQCTPSKLWLDVVVLFDNSLSMEEYELGLMLAETSTILDPATISRGEGHHCRVGTITYGGDAKIRIWEIGMANDSTKSLTAGLLAADQVFREGRVNGLRKNVKEVIIVYATDFNGRHLEGAKELAHQLKKSGKNIIIVAFEQGGSGASELMQIASEGFYFTNRIPNLAGEIQHALCDVNCFCYEIWVQYKLDDINYGSCLRIGGFKLDWENAHDACKHLSRGRGHLATAFDIGKHNFTAMLIRNDPRIGAPYKCHIGSDPEKICLKNTALPLMWNQGFPDLRGNAKCVLLTAQTSAELELGWQNEVCNSWSARHHYVCQMDACDTDNYCLPN</sequence>
<proteinExistence type="predicted"/>
<dbReference type="CDD" id="cd00037">
    <property type="entry name" value="CLECT"/>
    <property type="match status" value="1"/>
</dbReference>
<dbReference type="InterPro" id="IPR002035">
    <property type="entry name" value="VWF_A"/>
</dbReference>
<reference evidence="3" key="1">
    <citation type="submission" date="2023-07" db="EMBL/GenBank/DDBJ databases">
        <authorList>
            <consortium name="CYATHOMIX"/>
        </authorList>
    </citation>
    <scope>NUCLEOTIDE SEQUENCE</scope>
    <source>
        <strain evidence="3">N/A</strain>
    </source>
</reference>
<dbReference type="InterPro" id="IPR016187">
    <property type="entry name" value="CTDL_fold"/>
</dbReference>
<dbReference type="EMBL" id="CATQJL010000316">
    <property type="protein sequence ID" value="CAJ0604747.1"/>
    <property type="molecule type" value="Genomic_DNA"/>
</dbReference>
<dbReference type="GO" id="GO:0045087">
    <property type="term" value="P:innate immune response"/>
    <property type="evidence" value="ECO:0007669"/>
    <property type="project" value="TreeGrafter"/>
</dbReference>
<dbReference type="Gene3D" id="3.10.100.10">
    <property type="entry name" value="Mannose-Binding Protein A, subunit A"/>
    <property type="match status" value="1"/>
</dbReference>
<evidence type="ECO:0000313" key="3">
    <source>
        <dbReference type="EMBL" id="CAJ0604747.1"/>
    </source>
</evidence>
<comment type="caution">
    <text evidence="3">The sequence shown here is derived from an EMBL/GenBank/DDBJ whole genome shotgun (WGS) entry which is preliminary data.</text>
</comment>
<evidence type="ECO:0000313" key="4">
    <source>
        <dbReference type="Proteomes" id="UP001176961"/>
    </source>
</evidence>
<dbReference type="InterPro" id="IPR016186">
    <property type="entry name" value="C-type_lectin-like/link_sf"/>
</dbReference>